<sequence length="428" mass="50321">MNIESIVQLQTSSVLNIPLQTYEENFIFIVNNEKFRTSRLVSQLLSPKISQHHKNDPTMDKYIINTKSRGDFTKIIDLVNFQSKSISDNELPFFIEILEQLGTDSIKISNFSQTDKLTNDNIFKKIKMTENIASKINDELIEYISSHFFELCSTYESELKNLDLDTLVRIVNHPKLTLINEDQLVNFINSMYSKEREYSILYEAVLFSNLENFTISEFVNIFDINDINSQIWRNISQRLEKEIKSDEKDEKTRYKGYKINGQIFSPEDDDIFNGIIQYLQAKCNWDAKINVTSSSVNGNYFPSNVTIYEDRNKWFHSQSQPNNWICFDFKEKKVMPTSYKIRSSLYSANSYNPKSWNIEGSNDNANWDILSEEKDSPHLNGKHLVHLFPITQSNNKSYRYIRMKLTGPDWCYFNYFMLDSFEIYGQLI</sequence>
<dbReference type="Proteomes" id="UP001470230">
    <property type="component" value="Unassembled WGS sequence"/>
</dbReference>
<dbReference type="InterPro" id="IPR008979">
    <property type="entry name" value="Galactose-bd-like_sf"/>
</dbReference>
<dbReference type="SUPFAM" id="SSF49785">
    <property type="entry name" value="Galactose-binding domain-like"/>
    <property type="match status" value="1"/>
</dbReference>
<organism evidence="2 3">
    <name type="scientific">Tritrichomonas musculus</name>
    <dbReference type="NCBI Taxonomy" id="1915356"/>
    <lineage>
        <taxon>Eukaryota</taxon>
        <taxon>Metamonada</taxon>
        <taxon>Parabasalia</taxon>
        <taxon>Tritrichomonadida</taxon>
        <taxon>Tritrichomonadidae</taxon>
        <taxon>Tritrichomonas</taxon>
    </lineage>
</organism>
<proteinExistence type="predicted"/>
<evidence type="ECO:0000313" key="2">
    <source>
        <dbReference type="EMBL" id="KAK8896574.1"/>
    </source>
</evidence>
<protein>
    <recommendedName>
        <fullName evidence="1">F5/8 type C domain-containing protein</fullName>
    </recommendedName>
</protein>
<comment type="caution">
    <text evidence="2">The sequence shown here is derived from an EMBL/GenBank/DDBJ whole genome shotgun (WGS) entry which is preliminary data.</text>
</comment>
<feature type="domain" description="F5/8 type C" evidence="1">
    <location>
        <begin position="291"/>
        <end position="408"/>
    </location>
</feature>
<dbReference type="Gene3D" id="2.60.120.260">
    <property type="entry name" value="Galactose-binding domain-like"/>
    <property type="match status" value="1"/>
</dbReference>
<name>A0ABR2KZP5_9EUKA</name>
<keyword evidence="3" id="KW-1185">Reference proteome</keyword>
<evidence type="ECO:0000313" key="3">
    <source>
        <dbReference type="Proteomes" id="UP001470230"/>
    </source>
</evidence>
<dbReference type="EMBL" id="JAPFFF010000002">
    <property type="protein sequence ID" value="KAK8896574.1"/>
    <property type="molecule type" value="Genomic_DNA"/>
</dbReference>
<dbReference type="Pfam" id="PF00754">
    <property type="entry name" value="F5_F8_type_C"/>
    <property type="match status" value="1"/>
</dbReference>
<reference evidence="2 3" key="1">
    <citation type="submission" date="2024-04" db="EMBL/GenBank/DDBJ databases">
        <title>Tritrichomonas musculus Genome.</title>
        <authorList>
            <person name="Alves-Ferreira E."/>
            <person name="Grigg M."/>
            <person name="Lorenzi H."/>
            <person name="Galac M."/>
        </authorList>
    </citation>
    <scope>NUCLEOTIDE SEQUENCE [LARGE SCALE GENOMIC DNA]</scope>
    <source>
        <strain evidence="2 3">EAF2021</strain>
    </source>
</reference>
<accession>A0ABR2KZP5</accession>
<evidence type="ECO:0000259" key="1">
    <source>
        <dbReference type="Pfam" id="PF00754"/>
    </source>
</evidence>
<dbReference type="InterPro" id="IPR000421">
    <property type="entry name" value="FA58C"/>
</dbReference>
<gene>
    <name evidence="2" type="ORF">M9Y10_014482</name>
</gene>